<dbReference type="InterPro" id="IPR032675">
    <property type="entry name" value="LRR_dom_sf"/>
</dbReference>
<evidence type="ECO:0000256" key="1">
    <source>
        <dbReference type="ARBA" id="ARBA00022614"/>
    </source>
</evidence>
<keyword evidence="1" id="KW-0433">Leucine-rich repeat</keyword>
<name>A0ABD2YNS0_9GENT</name>
<dbReference type="InterPro" id="IPR003591">
    <property type="entry name" value="Leu-rich_rpt_typical-subtyp"/>
</dbReference>
<reference evidence="3 4" key="1">
    <citation type="submission" date="2024-11" db="EMBL/GenBank/DDBJ databases">
        <title>A near-complete genome assembly of Cinchona calisaya.</title>
        <authorList>
            <person name="Lian D.C."/>
            <person name="Zhao X.W."/>
            <person name="Wei L."/>
        </authorList>
    </citation>
    <scope>NUCLEOTIDE SEQUENCE [LARGE SCALE GENOMIC DNA]</scope>
    <source>
        <tissue evidence="3">Nenye</tissue>
    </source>
</reference>
<evidence type="ECO:0000313" key="4">
    <source>
        <dbReference type="Proteomes" id="UP001630127"/>
    </source>
</evidence>
<dbReference type="EMBL" id="JBJUIK010000012">
    <property type="protein sequence ID" value="KAL3509030.1"/>
    <property type="molecule type" value="Genomic_DNA"/>
</dbReference>
<dbReference type="Gene3D" id="3.80.10.10">
    <property type="entry name" value="Ribonuclease Inhibitor"/>
    <property type="match status" value="1"/>
</dbReference>
<evidence type="ECO:0000313" key="3">
    <source>
        <dbReference type="EMBL" id="KAL3509030.1"/>
    </source>
</evidence>
<keyword evidence="2" id="KW-0677">Repeat</keyword>
<dbReference type="PANTHER" id="PTHR47186">
    <property type="entry name" value="LEUCINE-RICH REPEAT-CONTAINING PROTEIN 57"/>
    <property type="match status" value="1"/>
</dbReference>
<proteinExistence type="predicted"/>
<gene>
    <name evidence="3" type="ORF">ACH5RR_028431</name>
</gene>
<sequence>MGLPYDFFSHLTRLQSLNLSGLRIEVLPKSVYDLTELQWLILKRCSNIKRFRRLKKWKKLVGLDLSGAISFKNFAETGFKLLPKLQFLNLSNSMIRSLPFLRDITELNHLLVSGCQNLSRLPSIKSLSKLQVLDLSGAGIKEFQNHSFQKNVDLKILDLSETAITWLPSNISIHHFYLKGCSRLEKMNRLESPEKLEVLDLSGSSSLVCNLFENSQSFKNKSQNSAPNFRHSETPGIITFILFRLGKVANLKFLKQTGGA</sequence>
<comment type="caution">
    <text evidence="3">The sequence shown here is derived from an EMBL/GenBank/DDBJ whole genome shotgun (WGS) entry which is preliminary data.</text>
</comment>
<accession>A0ABD2YNS0</accession>
<dbReference type="Proteomes" id="UP001630127">
    <property type="component" value="Unassembled WGS sequence"/>
</dbReference>
<protein>
    <submittedName>
        <fullName evidence="3">Uncharacterized protein</fullName>
    </submittedName>
</protein>
<keyword evidence="4" id="KW-1185">Reference proteome</keyword>
<dbReference type="SUPFAM" id="SSF52058">
    <property type="entry name" value="L domain-like"/>
    <property type="match status" value="1"/>
</dbReference>
<evidence type="ECO:0000256" key="2">
    <source>
        <dbReference type="ARBA" id="ARBA00022737"/>
    </source>
</evidence>
<dbReference type="SMART" id="SM00369">
    <property type="entry name" value="LRR_TYP"/>
    <property type="match status" value="4"/>
</dbReference>
<organism evidence="3 4">
    <name type="scientific">Cinchona calisaya</name>
    <dbReference type="NCBI Taxonomy" id="153742"/>
    <lineage>
        <taxon>Eukaryota</taxon>
        <taxon>Viridiplantae</taxon>
        <taxon>Streptophyta</taxon>
        <taxon>Embryophyta</taxon>
        <taxon>Tracheophyta</taxon>
        <taxon>Spermatophyta</taxon>
        <taxon>Magnoliopsida</taxon>
        <taxon>eudicotyledons</taxon>
        <taxon>Gunneridae</taxon>
        <taxon>Pentapetalae</taxon>
        <taxon>asterids</taxon>
        <taxon>lamiids</taxon>
        <taxon>Gentianales</taxon>
        <taxon>Rubiaceae</taxon>
        <taxon>Cinchonoideae</taxon>
        <taxon>Cinchoneae</taxon>
        <taxon>Cinchona</taxon>
    </lineage>
</organism>
<dbReference type="AlphaFoldDB" id="A0ABD2YNS0"/>
<dbReference type="PANTHER" id="PTHR47186:SF15">
    <property type="entry name" value="NB-ARC DOMAIN-CONTAINING PROTEIN"/>
    <property type="match status" value="1"/>
</dbReference>